<protein>
    <recommendedName>
        <fullName evidence="3">RNase H type-1 domain-containing protein</fullName>
    </recommendedName>
</protein>
<accession>A0A7J8ZNL1</accession>
<gene>
    <name evidence="1" type="ORF">Golax_012433</name>
</gene>
<feature type="non-terminal residue" evidence="1">
    <location>
        <position position="153"/>
    </location>
</feature>
<evidence type="ECO:0000313" key="2">
    <source>
        <dbReference type="Proteomes" id="UP000593574"/>
    </source>
</evidence>
<evidence type="ECO:0000313" key="1">
    <source>
        <dbReference type="EMBL" id="MBA0713397.1"/>
    </source>
</evidence>
<comment type="caution">
    <text evidence="1">The sequence shown here is derived from an EMBL/GenBank/DDBJ whole genome shotgun (WGS) entry which is preliminary data.</text>
</comment>
<dbReference type="EMBL" id="JABEZV010000006">
    <property type="protein sequence ID" value="MBA0713397.1"/>
    <property type="molecule type" value="Genomic_DNA"/>
</dbReference>
<keyword evidence="2" id="KW-1185">Reference proteome</keyword>
<organism evidence="1 2">
    <name type="scientific">Gossypium laxum</name>
    <dbReference type="NCBI Taxonomy" id="34288"/>
    <lineage>
        <taxon>Eukaryota</taxon>
        <taxon>Viridiplantae</taxon>
        <taxon>Streptophyta</taxon>
        <taxon>Embryophyta</taxon>
        <taxon>Tracheophyta</taxon>
        <taxon>Spermatophyta</taxon>
        <taxon>Magnoliopsida</taxon>
        <taxon>eudicotyledons</taxon>
        <taxon>Gunneridae</taxon>
        <taxon>Pentapetalae</taxon>
        <taxon>rosids</taxon>
        <taxon>malvids</taxon>
        <taxon>Malvales</taxon>
        <taxon>Malvaceae</taxon>
        <taxon>Malvoideae</taxon>
        <taxon>Gossypium</taxon>
    </lineage>
</organism>
<feature type="non-terminal residue" evidence="1">
    <location>
        <position position="1"/>
    </location>
</feature>
<reference evidence="1 2" key="1">
    <citation type="journal article" date="2019" name="Genome Biol. Evol.">
        <title>Insights into the evolution of the New World diploid cottons (Gossypium, subgenus Houzingenia) based on genome sequencing.</title>
        <authorList>
            <person name="Grover C.E."/>
            <person name="Arick M.A. 2nd"/>
            <person name="Thrash A."/>
            <person name="Conover J.L."/>
            <person name="Sanders W.S."/>
            <person name="Peterson D.G."/>
            <person name="Frelichowski J.E."/>
            <person name="Scheffler J.A."/>
            <person name="Scheffler B.E."/>
            <person name="Wendel J.F."/>
        </authorList>
    </citation>
    <scope>NUCLEOTIDE SEQUENCE [LARGE SCALE GENOMIC DNA]</scope>
    <source>
        <strain evidence="1">4</strain>
        <tissue evidence="1">Leaf</tissue>
    </source>
</reference>
<name>A0A7J8ZNL1_9ROSI</name>
<sequence length="153" mass="17806">DSRDEVWNLPWKCQSPQRCTVYKLVSENVIHAMRDCSAAKVTWCIWKNRNFLIFQRMPWSAEEIIKGSYSWGKQHVSFRKVNSIVRQVMRGEYNWIGECIIGLNRRLGKCSIFDAELQGILDGVSILQGKQCDRVLMQIDSLEIIEVIHESNS</sequence>
<proteinExistence type="predicted"/>
<dbReference type="Proteomes" id="UP000593574">
    <property type="component" value="Unassembled WGS sequence"/>
</dbReference>
<dbReference type="AlphaFoldDB" id="A0A7J8ZNL1"/>
<evidence type="ECO:0008006" key="3">
    <source>
        <dbReference type="Google" id="ProtNLM"/>
    </source>
</evidence>